<proteinExistence type="inferred from homology"/>
<reference evidence="8" key="1">
    <citation type="submission" date="2023-06" db="EMBL/GenBank/DDBJ databases">
        <title>Genomic of Parafulvivirga corallium.</title>
        <authorList>
            <person name="Wang G."/>
        </authorList>
    </citation>
    <scope>NUCLEOTIDE SEQUENCE</scope>
    <source>
        <strain evidence="8">BMA10</strain>
    </source>
</reference>
<comment type="similarity">
    <text evidence="2 7">Belongs to the ExbD/TolR family.</text>
</comment>
<protein>
    <submittedName>
        <fullName evidence="8">Biopolymer transporter ExbD</fullName>
    </submittedName>
</protein>
<evidence type="ECO:0000256" key="3">
    <source>
        <dbReference type="ARBA" id="ARBA00022475"/>
    </source>
</evidence>
<gene>
    <name evidence="8" type="ORF">QQ008_19145</name>
</gene>
<dbReference type="InterPro" id="IPR003400">
    <property type="entry name" value="ExbD"/>
</dbReference>
<keyword evidence="7" id="KW-0813">Transport</keyword>
<dbReference type="Proteomes" id="UP001172082">
    <property type="component" value="Unassembled WGS sequence"/>
</dbReference>
<keyword evidence="6" id="KW-0472">Membrane</keyword>
<keyword evidence="9" id="KW-1185">Reference proteome</keyword>
<organism evidence="8 9">
    <name type="scientific">Splendidivirga corallicola</name>
    <dbReference type="NCBI Taxonomy" id="3051826"/>
    <lineage>
        <taxon>Bacteria</taxon>
        <taxon>Pseudomonadati</taxon>
        <taxon>Bacteroidota</taxon>
        <taxon>Cytophagia</taxon>
        <taxon>Cytophagales</taxon>
        <taxon>Splendidivirgaceae</taxon>
        <taxon>Splendidivirga</taxon>
    </lineage>
</organism>
<dbReference type="PANTHER" id="PTHR30558:SF3">
    <property type="entry name" value="BIOPOLYMER TRANSPORT PROTEIN EXBD-RELATED"/>
    <property type="match status" value="1"/>
</dbReference>
<keyword evidence="5" id="KW-1133">Transmembrane helix</keyword>
<dbReference type="RefSeq" id="WP_346753534.1">
    <property type="nucleotide sequence ID" value="NZ_JAUJEA010000007.1"/>
</dbReference>
<evidence type="ECO:0000313" key="9">
    <source>
        <dbReference type="Proteomes" id="UP001172082"/>
    </source>
</evidence>
<evidence type="ECO:0000256" key="1">
    <source>
        <dbReference type="ARBA" id="ARBA00004162"/>
    </source>
</evidence>
<evidence type="ECO:0000256" key="5">
    <source>
        <dbReference type="ARBA" id="ARBA00022989"/>
    </source>
</evidence>
<evidence type="ECO:0000256" key="4">
    <source>
        <dbReference type="ARBA" id="ARBA00022692"/>
    </source>
</evidence>
<dbReference type="Pfam" id="PF02472">
    <property type="entry name" value="ExbD"/>
    <property type="match status" value="1"/>
</dbReference>
<dbReference type="PANTHER" id="PTHR30558">
    <property type="entry name" value="EXBD MEMBRANE COMPONENT OF PMF-DRIVEN MACROMOLECULE IMPORT SYSTEM"/>
    <property type="match status" value="1"/>
</dbReference>
<sequence>MRRSRMTNTSVNAGSMADIAFLLLIFFLVVTTILNDKGLMLRLPQKTDIPPTPRHKRNIYNVLLNSKDHIMIEEEEIFNMMKIRPMVKEFILNPGKKENLSVSPKEAVVSLKTNRSTSYELYIGVLNEIQAAYYEIYGERVGLSADEFRKLDRSNPKERLLYDQGRKDIPMNISFAEN</sequence>
<comment type="caution">
    <text evidence="8">The sequence shown here is derived from an EMBL/GenBank/DDBJ whole genome shotgun (WGS) entry which is preliminary data.</text>
</comment>
<keyword evidence="7" id="KW-0653">Protein transport</keyword>
<dbReference type="EMBL" id="JAUJEA010000007">
    <property type="protein sequence ID" value="MDN5203512.1"/>
    <property type="molecule type" value="Genomic_DNA"/>
</dbReference>
<evidence type="ECO:0000256" key="2">
    <source>
        <dbReference type="ARBA" id="ARBA00005811"/>
    </source>
</evidence>
<evidence type="ECO:0000256" key="7">
    <source>
        <dbReference type="RuleBase" id="RU003879"/>
    </source>
</evidence>
<keyword evidence="3" id="KW-1003">Cell membrane</keyword>
<evidence type="ECO:0000256" key="6">
    <source>
        <dbReference type="ARBA" id="ARBA00023136"/>
    </source>
</evidence>
<name>A0ABT8KRX0_9BACT</name>
<accession>A0ABT8KRX0</accession>
<evidence type="ECO:0000313" key="8">
    <source>
        <dbReference type="EMBL" id="MDN5203512.1"/>
    </source>
</evidence>
<comment type="subcellular location">
    <subcellularLocation>
        <location evidence="1">Cell membrane</location>
        <topology evidence="1">Single-pass membrane protein</topology>
    </subcellularLocation>
    <subcellularLocation>
        <location evidence="7">Cell membrane</location>
        <topology evidence="7">Single-pass type II membrane protein</topology>
    </subcellularLocation>
</comment>
<keyword evidence="4 7" id="KW-0812">Transmembrane</keyword>